<comment type="caution">
    <text evidence="1">The sequence shown here is derived from an EMBL/GenBank/DDBJ whole genome shotgun (WGS) entry which is preliminary data.</text>
</comment>
<reference evidence="1" key="1">
    <citation type="submission" date="2019-08" db="EMBL/GenBank/DDBJ databases">
        <authorList>
            <person name="Kucharzyk K."/>
            <person name="Murdoch R.W."/>
            <person name="Higgins S."/>
            <person name="Loffler F."/>
        </authorList>
    </citation>
    <scope>NUCLEOTIDE SEQUENCE</scope>
</reference>
<gene>
    <name evidence="1" type="ORF">SDC9_165441</name>
</gene>
<evidence type="ECO:0000313" key="1">
    <source>
        <dbReference type="EMBL" id="MPN18083.1"/>
    </source>
</evidence>
<dbReference type="AlphaFoldDB" id="A0A645G1K9"/>
<dbReference type="EMBL" id="VSSQ01065339">
    <property type="protein sequence ID" value="MPN18083.1"/>
    <property type="molecule type" value="Genomic_DNA"/>
</dbReference>
<organism evidence="1">
    <name type="scientific">bioreactor metagenome</name>
    <dbReference type="NCBI Taxonomy" id="1076179"/>
    <lineage>
        <taxon>unclassified sequences</taxon>
        <taxon>metagenomes</taxon>
        <taxon>ecological metagenomes</taxon>
    </lineage>
</organism>
<sequence>MLRQQLAQRAVAIFVVNGTDQNITFLRVIMQREQTHVAYQVRAQELADKALVLVIAHGVVQSRQPGRTGHVGKPAAIFIGRLFADPPNITVHGKAQRIRIDAAEGPVAGGRLVDHIGMR</sequence>
<accession>A0A645G1K9</accession>
<proteinExistence type="predicted"/>
<protein>
    <submittedName>
        <fullName evidence="1">Uncharacterized protein</fullName>
    </submittedName>
</protein>
<name>A0A645G1K9_9ZZZZ</name>